<feature type="transmembrane region" description="Helical" evidence="5">
    <location>
        <begin position="303"/>
        <end position="327"/>
    </location>
</feature>
<keyword evidence="4 5" id="KW-0472">Membrane</keyword>
<comment type="similarity">
    <text evidence="5">Belongs to the ligand-gated ion channel (TC 1.A.9) family.</text>
</comment>
<feature type="domain" description="Neurotransmitter-gated ion-channel transmembrane" evidence="7">
    <location>
        <begin position="250"/>
        <end position="356"/>
    </location>
</feature>
<dbReference type="GO" id="GO:0004888">
    <property type="term" value="F:transmembrane signaling receptor activity"/>
    <property type="evidence" value="ECO:0007669"/>
    <property type="project" value="InterPro"/>
</dbReference>
<dbReference type="InterPro" id="IPR038050">
    <property type="entry name" value="Neuro_actylchol_rec"/>
</dbReference>
<dbReference type="InterPro" id="IPR006201">
    <property type="entry name" value="Neur_channel"/>
</dbReference>
<dbReference type="InterPro" id="IPR036734">
    <property type="entry name" value="Neur_chan_lig-bd_sf"/>
</dbReference>
<dbReference type="Gene3D" id="1.20.58.390">
    <property type="entry name" value="Neurotransmitter-gated ion-channel transmembrane domain"/>
    <property type="match status" value="1"/>
</dbReference>
<dbReference type="GO" id="GO:0016020">
    <property type="term" value="C:membrane"/>
    <property type="evidence" value="ECO:0007669"/>
    <property type="project" value="UniProtKB-SubCell"/>
</dbReference>
<dbReference type="PANTHER" id="PTHR18945">
    <property type="entry name" value="NEUROTRANSMITTER GATED ION CHANNEL"/>
    <property type="match status" value="1"/>
</dbReference>
<keyword evidence="5" id="KW-0406">Ion transport</keyword>
<dbReference type="Pfam" id="PF02931">
    <property type="entry name" value="Neur_chan_LBD"/>
    <property type="match status" value="1"/>
</dbReference>
<dbReference type="CDD" id="cd19051">
    <property type="entry name" value="LGIC_TM_cation"/>
    <property type="match status" value="1"/>
</dbReference>
<dbReference type="EMBL" id="JAZGQO010000006">
    <property type="protein sequence ID" value="KAK6185907.1"/>
    <property type="molecule type" value="Genomic_DNA"/>
</dbReference>
<reference evidence="8 9" key="1">
    <citation type="submission" date="2024-01" db="EMBL/GenBank/DDBJ databases">
        <title>The genome of the rayed Mediterranean limpet Patella caerulea (Linnaeus, 1758).</title>
        <authorList>
            <person name="Anh-Thu Weber A."/>
            <person name="Halstead-Nussloch G."/>
        </authorList>
    </citation>
    <scope>NUCLEOTIDE SEQUENCE [LARGE SCALE GENOMIC DNA]</scope>
    <source>
        <strain evidence="8">AATW-2023a</strain>
        <tissue evidence="8">Whole specimen</tissue>
    </source>
</reference>
<feature type="transmembrane region" description="Helical" evidence="5">
    <location>
        <begin position="242"/>
        <end position="266"/>
    </location>
</feature>
<keyword evidence="3 5" id="KW-1133">Transmembrane helix</keyword>
<dbReference type="SUPFAM" id="SSF90112">
    <property type="entry name" value="Neurotransmitter-gated ion-channel transmembrane pore"/>
    <property type="match status" value="1"/>
</dbReference>
<dbReference type="PROSITE" id="PS51257">
    <property type="entry name" value="PROKAR_LIPOPROTEIN"/>
    <property type="match status" value="1"/>
</dbReference>
<evidence type="ECO:0000313" key="9">
    <source>
        <dbReference type="Proteomes" id="UP001347796"/>
    </source>
</evidence>
<dbReference type="PRINTS" id="PR00252">
    <property type="entry name" value="NRIONCHANNEL"/>
</dbReference>
<dbReference type="GO" id="GO:0005230">
    <property type="term" value="F:extracellular ligand-gated monoatomic ion channel activity"/>
    <property type="evidence" value="ECO:0007669"/>
    <property type="project" value="InterPro"/>
</dbReference>
<evidence type="ECO:0000256" key="4">
    <source>
        <dbReference type="ARBA" id="ARBA00023136"/>
    </source>
</evidence>
<dbReference type="FunFam" id="2.70.170.10:FF:000028">
    <property type="entry name" value="AcetylCholine Receptor"/>
    <property type="match status" value="1"/>
</dbReference>
<gene>
    <name evidence="8" type="ORF">SNE40_008043</name>
</gene>
<feature type="transmembrane region" description="Helical" evidence="5">
    <location>
        <begin position="6"/>
        <end position="28"/>
    </location>
</feature>
<evidence type="ECO:0000313" key="8">
    <source>
        <dbReference type="EMBL" id="KAK6185907.1"/>
    </source>
</evidence>
<feature type="transmembrane region" description="Helical" evidence="5">
    <location>
        <begin position="272"/>
        <end position="291"/>
    </location>
</feature>
<evidence type="ECO:0000256" key="1">
    <source>
        <dbReference type="ARBA" id="ARBA00004141"/>
    </source>
</evidence>
<evidence type="ECO:0000256" key="2">
    <source>
        <dbReference type="ARBA" id="ARBA00022692"/>
    </source>
</evidence>
<dbReference type="AlphaFoldDB" id="A0AAN8PUJ9"/>
<keyword evidence="2 5" id="KW-0812">Transmembrane</keyword>
<dbReference type="Proteomes" id="UP001347796">
    <property type="component" value="Unassembled WGS sequence"/>
</dbReference>
<name>A0AAN8PUJ9_PATCE</name>
<keyword evidence="5" id="KW-0813">Transport</keyword>
<accession>A0AAN8PUJ9</accession>
<dbReference type="PROSITE" id="PS00236">
    <property type="entry name" value="NEUROTR_ION_CHANNEL"/>
    <property type="match status" value="1"/>
</dbReference>
<proteinExistence type="inferred from homology"/>
<dbReference type="Pfam" id="PF02932">
    <property type="entry name" value="Neur_chan_memb"/>
    <property type="match status" value="1"/>
</dbReference>
<feature type="domain" description="Neurotransmitter-gated ion-channel ligand-binding" evidence="6">
    <location>
        <begin position="33"/>
        <end position="239"/>
    </location>
</feature>
<dbReference type="InterPro" id="IPR018000">
    <property type="entry name" value="Neurotransmitter_ion_chnl_CS"/>
</dbReference>
<protein>
    <submittedName>
        <fullName evidence="8">Uncharacterized protein</fullName>
    </submittedName>
</protein>
<evidence type="ECO:0000259" key="6">
    <source>
        <dbReference type="Pfam" id="PF02931"/>
    </source>
</evidence>
<organism evidence="8 9">
    <name type="scientific">Patella caerulea</name>
    <name type="common">Rayed Mediterranean limpet</name>
    <dbReference type="NCBI Taxonomy" id="87958"/>
    <lineage>
        <taxon>Eukaryota</taxon>
        <taxon>Metazoa</taxon>
        <taxon>Spiralia</taxon>
        <taxon>Lophotrochozoa</taxon>
        <taxon>Mollusca</taxon>
        <taxon>Gastropoda</taxon>
        <taxon>Patellogastropoda</taxon>
        <taxon>Patelloidea</taxon>
        <taxon>Patellidae</taxon>
        <taxon>Patella</taxon>
    </lineage>
</organism>
<dbReference type="Gene3D" id="2.70.170.10">
    <property type="entry name" value="Neurotransmitter-gated ion-channel ligand-binding domain"/>
    <property type="match status" value="1"/>
</dbReference>
<evidence type="ECO:0000256" key="5">
    <source>
        <dbReference type="RuleBase" id="RU000687"/>
    </source>
</evidence>
<dbReference type="InterPro" id="IPR036719">
    <property type="entry name" value="Neuro-gated_channel_TM_sf"/>
</dbReference>
<dbReference type="InterPro" id="IPR006029">
    <property type="entry name" value="Neurotrans-gated_channel_TM"/>
</dbReference>
<keyword evidence="5" id="KW-0407">Ion channel</keyword>
<comment type="caution">
    <text evidence="8">The sequence shown here is derived from an EMBL/GenBank/DDBJ whole genome shotgun (WGS) entry which is preliminary data.</text>
</comment>
<evidence type="ECO:0000256" key="3">
    <source>
        <dbReference type="ARBA" id="ARBA00022989"/>
    </source>
</evidence>
<dbReference type="CDD" id="cd18989">
    <property type="entry name" value="LGIC_ECD_cation"/>
    <property type="match status" value="1"/>
</dbReference>
<feature type="transmembrane region" description="Helical" evidence="5">
    <location>
        <begin position="406"/>
        <end position="424"/>
    </location>
</feature>
<dbReference type="InterPro" id="IPR006202">
    <property type="entry name" value="Neur_chan_lig-bd"/>
</dbReference>
<evidence type="ECO:0000259" key="7">
    <source>
        <dbReference type="Pfam" id="PF02932"/>
    </source>
</evidence>
<dbReference type="SUPFAM" id="SSF63712">
    <property type="entry name" value="Nicotinic receptor ligand binding domain-like"/>
    <property type="match status" value="1"/>
</dbReference>
<sequence>MEKMKLVNLFNFVFFCWWSLTGISCYTFDDVYRLKEDLFKKSNYSTMVRPKLNQSEQTEINIHLFLRQLLELNSREQVMRTMGWFTITWVDEKLRWNPDNYGGIIEMNVLQKEIWIPDLTATNSIDEDAIFGGDNLRVYVNYTGNIDWEPGFTFTTSCIVDVTMFPVDYQTCSVTVAPWMTTNQEIFINETKVVTDNLLVPNGQFDIVDSSATNDFFTLSGNPSNTLTQSNFTLKLKRKATFYLLNVIGPIAAISFLCGVSFLVPSESGEKLTVSITVLLSLTVFLGVIDASLPKTSDSISYFVIYVTSLIGMSFLAVVGNSIIISIHNKNPGATIPNCLKLLLIRKYKKLKSKEEANGKVFPEFLDRNSVISVTNLELSCCGICGKGIAPACNHWPEVAKIVDRVALILFSLVLVAINARFSFLMM</sequence>
<keyword evidence="9" id="KW-1185">Reference proteome</keyword>
<comment type="subcellular location">
    <subcellularLocation>
        <location evidence="1">Membrane</location>
        <topology evidence="1">Multi-pass membrane protein</topology>
    </subcellularLocation>
</comment>